<accession>A0AAD7B038</accession>
<evidence type="ECO:0000256" key="1">
    <source>
        <dbReference type="SAM" id="MobiDB-lite"/>
    </source>
</evidence>
<evidence type="ECO:0000313" key="2">
    <source>
        <dbReference type="EMBL" id="KAJ7606232.1"/>
    </source>
</evidence>
<proteinExistence type="predicted"/>
<dbReference type="EMBL" id="JARKIF010000061">
    <property type="protein sequence ID" value="KAJ7606232.1"/>
    <property type="molecule type" value="Genomic_DNA"/>
</dbReference>
<gene>
    <name evidence="2" type="ORF">FB45DRAFT_1041429</name>
</gene>
<feature type="compositionally biased region" description="Basic residues" evidence="1">
    <location>
        <begin position="103"/>
        <end position="115"/>
    </location>
</feature>
<dbReference type="AlphaFoldDB" id="A0AAD7B038"/>
<keyword evidence="3" id="KW-1185">Reference proteome</keyword>
<sequence length="115" mass="13435">MNGAVYPGKVGAFRVVPYFARKTIKFKSKIEELIDMTKEELDILVERRQPRDETSGRDYQFEDITLDPDWEQRDPAELSDEEKAEEDALEGDEELVLEEGLRRSTRTKKRSQRGI</sequence>
<name>A0AAD7B038_9AGAR</name>
<organism evidence="2 3">
    <name type="scientific">Roridomyces roridus</name>
    <dbReference type="NCBI Taxonomy" id="1738132"/>
    <lineage>
        <taxon>Eukaryota</taxon>
        <taxon>Fungi</taxon>
        <taxon>Dikarya</taxon>
        <taxon>Basidiomycota</taxon>
        <taxon>Agaricomycotina</taxon>
        <taxon>Agaricomycetes</taxon>
        <taxon>Agaricomycetidae</taxon>
        <taxon>Agaricales</taxon>
        <taxon>Marasmiineae</taxon>
        <taxon>Mycenaceae</taxon>
        <taxon>Roridomyces</taxon>
    </lineage>
</organism>
<reference evidence="2" key="1">
    <citation type="submission" date="2023-03" db="EMBL/GenBank/DDBJ databases">
        <title>Massive genome expansion in bonnet fungi (Mycena s.s.) driven by repeated elements and novel gene families across ecological guilds.</title>
        <authorList>
            <consortium name="Lawrence Berkeley National Laboratory"/>
            <person name="Harder C.B."/>
            <person name="Miyauchi S."/>
            <person name="Viragh M."/>
            <person name="Kuo A."/>
            <person name="Thoen E."/>
            <person name="Andreopoulos B."/>
            <person name="Lu D."/>
            <person name="Skrede I."/>
            <person name="Drula E."/>
            <person name="Henrissat B."/>
            <person name="Morin E."/>
            <person name="Kohler A."/>
            <person name="Barry K."/>
            <person name="LaButti K."/>
            <person name="Morin E."/>
            <person name="Salamov A."/>
            <person name="Lipzen A."/>
            <person name="Mereny Z."/>
            <person name="Hegedus B."/>
            <person name="Baldrian P."/>
            <person name="Stursova M."/>
            <person name="Weitz H."/>
            <person name="Taylor A."/>
            <person name="Grigoriev I.V."/>
            <person name="Nagy L.G."/>
            <person name="Martin F."/>
            <person name="Kauserud H."/>
        </authorList>
    </citation>
    <scope>NUCLEOTIDE SEQUENCE</scope>
    <source>
        <strain evidence="2">9284</strain>
    </source>
</reference>
<protein>
    <submittedName>
        <fullName evidence="2">Uncharacterized protein</fullName>
    </submittedName>
</protein>
<comment type="caution">
    <text evidence="2">The sequence shown here is derived from an EMBL/GenBank/DDBJ whole genome shotgun (WGS) entry which is preliminary data.</text>
</comment>
<feature type="compositionally biased region" description="Acidic residues" evidence="1">
    <location>
        <begin position="77"/>
        <end position="97"/>
    </location>
</feature>
<feature type="compositionally biased region" description="Basic and acidic residues" evidence="1">
    <location>
        <begin position="44"/>
        <end position="60"/>
    </location>
</feature>
<feature type="region of interest" description="Disordered" evidence="1">
    <location>
        <begin position="44"/>
        <end position="115"/>
    </location>
</feature>
<dbReference type="Proteomes" id="UP001221142">
    <property type="component" value="Unassembled WGS sequence"/>
</dbReference>
<evidence type="ECO:0000313" key="3">
    <source>
        <dbReference type="Proteomes" id="UP001221142"/>
    </source>
</evidence>